<gene>
    <name evidence="2" type="ORF">SAMN04488128_102911</name>
</gene>
<dbReference type="InterPro" id="IPR046230">
    <property type="entry name" value="DUF6263"/>
</dbReference>
<organism evidence="2 3">
    <name type="scientific">Chitinophaga eiseniae</name>
    <dbReference type="NCBI Taxonomy" id="634771"/>
    <lineage>
        <taxon>Bacteria</taxon>
        <taxon>Pseudomonadati</taxon>
        <taxon>Bacteroidota</taxon>
        <taxon>Chitinophagia</taxon>
        <taxon>Chitinophagales</taxon>
        <taxon>Chitinophagaceae</taxon>
        <taxon>Chitinophaga</taxon>
    </lineage>
</organism>
<feature type="chain" id="PRO_5012662222" description="DUF4412 domain-containing protein" evidence="1">
    <location>
        <begin position="21"/>
        <end position="313"/>
    </location>
</feature>
<dbReference type="Proteomes" id="UP000190367">
    <property type="component" value="Unassembled WGS sequence"/>
</dbReference>
<feature type="signal peptide" evidence="1">
    <location>
        <begin position="1"/>
        <end position="20"/>
    </location>
</feature>
<dbReference type="RefSeq" id="WP_078669410.1">
    <property type="nucleotide sequence ID" value="NZ_FUWZ01000002.1"/>
</dbReference>
<dbReference type="AlphaFoldDB" id="A0A1T4R7S4"/>
<proteinExistence type="predicted"/>
<accession>A0A1T4R7S4</accession>
<evidence type="ECO:0008006" key="4">
    <source>
        <dbReference type="Google" id="ProtNLM"/>
    </source>
</evidence>
<sequence length="313" mass="35373">MKKLLGAIATFLTLSFTSQAQDYMSINYSFNKGEQFELEQKSRTETYTTINEAQQRVTRDYNNIITIDITDVIPGKATLTFRYKELRFNFNAKNQNIFVDAKVSKPDEPFQAGLQKLLNQPFTVELQSTGVITKIDGLDNLLDNATAAFSTLKKDEQEAYKKLMKDQFGSDAFRAWLEQLLIMYPAHGIKTGTQWEESVPLRGGLIGRIDLYWNLQTWDTQTAKIGGTSKINTDKVQTLTLEDDIKATAEISGTTSSNYLVMRSSGMPSICVQNTEMNGNYTYKVNKAKGIKRDLKVPVKVVTNASYKIKQMK</sequence>
<reference evidence="3" key="1">
    <citation type="submission" date="2017-02" db="EMBL/GenBank/DDBJ databases">
        <authorList>
            <person name="Varghese N."/>
            <person name="Submissions S."/>
        </authorList>
    </citation>
    <scope>NUCLEOTIDE SEQUENCE [LARGE SCALE GENOMIC DNA]</scope>
    <source>
        <strain evidence="3">DSM 22224</strain>
    </source>
</reference>
<protein>
    <recommendedName>
        <fullName evidence="4">DUF4412 domain-containing protein</fullName>
    </recommendedName>
</protein>
<dbReference type="STRING" id="634771.SAMN04488128_102911"/>
<keyword evidence="1" id="KW-0732">Signal</keyword>
<dbReference type="Pfam" id="PF19777">
    <property type="entry name" value="DUF6263"/>
    <property type="match status" value="1"/>
</dbReference>
<keyword evidence="3" id="KW-1185">Reference proteome</keyword>
<dbReference type="EMBL" id="FUWZ01000002">
    <property type="protein sequence ID" value="SKA11876.1"/>
    <property type="molecule type" value="Genomic_DNA"/>
</dbReference>
<dbReference type="OrthoDB" id="632107at2"/>
<evidence type="ECO:0000313" key="2">
    <source>
        <dbReference type="EMBL" id="SKA11876.1"/>
    </source>
</evidence>
<evidence type="ECO:0000256" key="1">
    <source>
        <dbReference type="SAM" id="SignalP"/>
    </source>
</evidence>
<evidence type="ECO:0000313" key="3">
    <source>
        <dbReference type="Proteomes" id="UP000190367"/>
    </source>
</evidence>
<name>A0A1T4R7S4_9BACT</name>